<dbReference type="NCBIfam" id="TIGR00254">
    <property type="entry name" value="GGDEF"/>
    <property type="match status" value="1"/>
</dbReference>
<feature type="transmembrane region" description="Helical" evidence="3">
    <location>
        <begin position="12"/>
        <end position="32"/>
    </location>
</feature>
<dbReference type="GO" id="GO:0003824">
    <property type="term" value="F:catalytic activity"/>
    <property type="evidence" value="ECO:0007669"/>
    <property type="project" value="UniProtKB-ARBA"/>
</dbReference>
<feature type="domain" description="GGDEF" evidence="4">
    <location>
        <begin position="344"/>
        <end position="472"/>
    </location>
</feature>
<dbReference type="InterPro" id="IPR052163">
    <property type="entry name" value="DGC-Regulatory_Protein"/>
</dbReference>
<dbReference type="PROSITE" id="PS50887">
    <property type="entry name" value="GGDEF"/>
    <property type="match status" value="1"/>
</dbReference>
<dbReference type="CDD" id="cd01949">
    <property type="entry name" value="GGDEF"/>
    <property type="match status" value="1"/>
</dbReference>
<dbReference type="Pfam" id="PF14827">
    <property type="entry name" value="dCache_3"/>
    <property type="match status" value="1"/>
</dbReference>
<reference evidence="5 6" key="1">
    <citation type="submission" date="2016-10" db="EMBL/GenBank/DDBJ databases">
        <authorList>
            <person name="de Groot N.N."/>
        </authorList>
    </citation>
    <scope>NUCLEOTIDE SEQUENCE [LARGE SCALE GENOMIC DNA]</scope>
    <source>
        <strain evidence="5 6">LMG 25475</strain>
    </source>
</reference>
<proteinExistence type="predicted"/>
<evidence type="ECO:0000313" key="6">
    <source>
        <dbReference type="Proteomes" id="UP000243378"/>
    </source>
</evidence>
<dbReference type="EMBL" id="FNBM01000001">
    <property type="protein sequence ID" value="SDE86569.1"/>
    <property type="molecule type" value="Genomic_DNA"/>
</dbReference>
<comment type="cofactor">
    <cofactor evidence="1">
        <name>Mg(2+)</name>
        <dbReference type="ChEBI" id="CHEBI:18420"/>
    </cofactor>
</comment>
<evidence type="ECO:0000259" key="4">
    <source>
        <dbReference type="PROSITE" id="PS50887"/>
    </source>
</evidence>
<dbReference type="STRING" id="640205.SAMN05216381_0157"/>
<dbReference type="InterPro" id="IPR029150">
    <property type="entry name" value="dCache_3"/>
</dbReference>
<dbReference type="GO" id="GO:0005886">
    <property type="term" value="C:plasma membrane"/>
    <property type="evidence" value="ECO:0007669"/>
    <property type="project" value="UniProtKB-SubCell"/>
</dbReference>
<dbReference type="PANTHER" id="PTHR46663">
    <property type="entry name" value="DIGUANYLATE CYCLASE DGCT-RELATED"/>
    <property type="match status" value="1"/>
</dbReference>
<dbReference type="Pfam" id="PF00990">
    <property type="entry name" value="GGDEF"/>
    <property type="match status" value="1"/>
</dbReference>
<dbReference type="Gene3D" id="3.30.70.270">
    <property type="match status" value="1"/>
</dbReference>
<feature type="transmembrane region" description="Helical" evidence="3">
    <location>
        <begin position="284"/>
        <end position="303"/>
    </location>
</feature>
<keyword evidence="3" id="KW-0812">Transmembrane</keyword>
<dbReference type="InterPro" id="IPR000160">
    <property type="entry name" value="GGDEF_dom"/>
</dbReference>
<keyword evidence="3" id="KW-1133">Transmembrane helix</keyword>
<dbReference type="SMART" id="SM00267">
    <property type="entry name" value="GGDEF"/>
    <property type="match status" value="1"/>
</dbReference>
<organism evidence="5 6">
    <name type="scientific">Phytopseudomonas seleniipraecipitans</name>
    <dbReference type="NCBI Taxonomy" id="640205"/>
    <lineage>
        <taxon>Bacteria</taxon>
        <taxon>Pseudomonadati</taxon>
        <taxon>Pseudomonadota</taxon>
        <taxon>Gammaproteobacteria</taxon>
        <taxon>Pseudomonadales</taxon>
        <taxon>Pseudomonadaceae</taxon>
        <taxon>Phytopseudomonas</taxon>
    </lineage>
</organism>
<evidence type="ECO:0000256" key="1">
    <source>
        <dbReference type="ARBA" id="ARBA00001946"/>
    </source>
</evidence>
<accession>A0A1G7GEY0</accession>
<gene>
    <name evidence="5" type="ORF">SAMN05216381_0157</name>
</gene>
<comment type="subcellular location">
    <subcellularLocation>
        <location evidence="2">Cell inner membrane</location>
    </subcellularLocation>
</comment>
<sequence>MRISRHIKNQERRIILALLAALLTVQVVIYLVSVQSNRRIVEDTVSTQLETTAQVVDQLLELRQRQLTQGAAVLAADYGLKEAIAIGERATIESMLQNHGSRLQADIAVLNTLDRQLIASVPRELQQADIAPLLKAAALSGSVDGQMPIAMLRTQSGMLYQLVHSVVNMPTPQAELTLGFAIDDALAEELKRVTDTEFVLLSRGENGAWQLHGNTLSSTFDRLLGNPAALTDGATWTLQDERGDYQMRSVSLSRVNAQGTREVLLIMGKSLGQSVAAYQRIETLQLYLLIASLLLSALVIVLISRHLLRPLNALAHLDSLTELPNRRLFDRSVANALSDKGRSTPFALMMIDLDQFKLINDRYGHAAGDEVLKISANRLRSLLRRIDMPARLGGDEFAVLLPGLDRAAAIRFGQRIEEALSEPITFNQHTLQIGISVGIAIAPQDGETASELLRMADAEMYADKAQRESEPV</sequence>
<dbReference type="RefSeq" id="WP_092363553.1">
    <property type="nucleotide sequence ID" value="NZ_FNBM01000001.1"/>
</dbReference>
<dbReference type="OrthoDB" id="9812358at2"/>
<dbReference type="FunFam" id="3.30.70.270:FF:000001">
    <property type="entry name" value="Diguanylate cyclase domain protein"/>
    <property type="match status" value="1"/>
</dbReference>
<dbReference type="InterPro" id="IPR029787">
    <property type="entry name" value="Nucleotide_cyclase"/>
</dbReference>
<evidence type="ECO:0000256" key="2">
    <source>
        <dbReference type="ARBA" id="ARBA00004533"/>
    </source>
</evidence>
<dbReference type="Proteomes" id="UP000243378">
    <property type="component" value="Unassembled WGS sequence"/>
</dbReference>
<name>A0A1G7GEY0_9GAMM</name>
<evidence type="ECO:0000256" key="3">
    <source>
        <dbReference type="SAM" id="Phobius"/>
    </source>
</evidence>
<keyword evidence="3" id="KW-0472">Membrane</keyword>
<evidence type="ECO:0000313" key="5">
    <source>
        <dbReference type="EMBL" id="SDE86569.1"/>
    </source>
</evidence>
<dbReference type="SUPFAM" id="SSF55073">
    <property type="entry name" value="Nucleotide cyclase"/>
    <property type="match status" value="1"/>
</dbReference>
<dbReference type="AlphaFoldDB" id="A0A1G7GEY0"/>
<dbReference type="InterPro" id="IPR043128">
    <property type="entry name" value="Rev_trsase/Diguanyl_cyclase"/>
</dbReference>
<protein>
    <submittedName>
        <fullName evidence="5">Diguanylate cyclase (GGDEF) domain-containing protein</fullName>
    </submittedName>
</protein>
<dbReference type="PANTHER" id="PTHR46663:SF2">
    <property type="entry name" value="GGDEF DOMAIN-CONTAINING PROTEIN"/>
    <property type="match status" value="1"/>
</dbReference>